<feature type="transmembrane region" description="Helical" evidence="6">
    <location>
        <begin position="449"/>
        <end position="469"/>
    </location>
</feature>
<evidence type="ECO:0000313" key="8">
    <source>
        <dbReference type="EMBL" id="PAU95625.1"/>
    </source>
</evidence>
<keyword evidence="3 6" id="KW-0812">Transmembrane</keyword>
<reference evidence="8 9" key="1">
    <citation type="submission" date="2017-08" db="EMBL/GenBank/DDBJ databases">
        <title>Aliifodinibius alkalisoli sp. nov., isolated from saline alkaline soil.</title>
        <authorList>
            <person name="Liu D."/>
            <person name="Zhang G."/>
        </authorList>
    </citation>
    <scope>NUCLEOTIDE SEQUENCE [LARGE SCALE GENOMIC DNA]</scope>
    <source>
        <strain evidence="8 9">WN023</strain>
    </source>
</reference>
<feature type="transmembrane region" description="Helical" evidence="6">
    <location>
        <begin position="12"/>
        <end position="31"/>
    </location>
</feature>
<feature type="transmembrane region" description="Helical" evidence="6">
    <location>
        <begin position="361"/>
        <end position="384"/>
    </location>
</feature>
<dbReference type="PANTHER" id="PTHR19432:SF35">
    <property type="entry name" value="SOLUTE CARRIER FAMILY 45 MEMBER 3 ISOFORM X1"/>
    <property type="match status" value="1"/>
</dbReference>
<dbReference type="Gene3D" id="1.20.1250.20">
    <property type="entry name" value="MFS general substrate transporter like domains"/>
    <property type="match status" value="2"/>
</dbReference>
<evidence type="ECO:0000256" key="1">
    <source>
        <dbReference type="ARBA" id="ARBA00004141"/>
    </source>
</evidence>
<comment type="caution">
    <text evidence="8">The sequence shown here is derived from an EMBL/GenBank/DDBJ whole genome shotgun (WGS) entry which is preliminary data.</text>
</comment>
<keyword evidence="2" id="KW-0813">Transport</keyword>
<evidence type="ECO:0000256" key="4">
    <source>
        <dbReference type="ARBA" id="ARBA00022989"/>
    </source>
</evidence>
<dbReference type="InterPro" id="IPR020846">
    <property type="entry name" value="MFS_dom"/>
</dbReference>
<proteinExistence type="predicted"/>
<feature type="transmembrane region" description="Helical" evidence="6">
    <location>
        <begin position="84"/>
        <end position="100"/>
    </location>
</feature>
<dbReference type="AlphaFoldDB" id="A0A2A2GFI9"/>
<dbReference type="EMBL" id="NSKE01000001">
    <property type="protein sequence ID" value="PAU95625.1"/>
    <property type="molecule type" value="Genomic_DNA"/>
</dbReference>
<keyword evidence="9" id="KW-1185">Reference proteome</keyword>
<evidence type="ECO:0000256" key="3">
    <source>
        <dbReference type="ARBA" id="ARBA00022692"/>
    </source>
</evidence>
<keyword evidence="4 6" id="KW-1133">Transmembrane helix</keyword>
<gene>
    <name evidence="8" type="ORF">CK503_00750</name>
</gene>
<feature type="domain" description="Major facilitator superfamily (MFS) profile" evidence="7">
    <location>
        <begin position="314"/>
        <end position="521"/>
    </location>
</feature>
<keyword evidence="5 6" id="KW-0472">Membrane</keyword>
<feature type="transmembrane region" description="Helical" evidence="6">
    <location>
        <begin position="323"/>
        <end position="341"/>
    </location>
</feature>
<feature type="transmembrane region" description="Helical" evidence="6">
    <location>
        <begin position="51"/>
        <end position="72"/>
    </location>
</feature>
<dbReference type="GO" id="GO:0016020">
    <property type="term" value="C:membrane"/>
    <property type="evidence" value="ECO:0007669"/>
    <property type="project" value="UniProtKB-SubCell"/>
</dbReference>
<dbReference type="Proteomes" id="UP000218831">
    <property type="component" value="Unassembled WGS sequence"/>
</dbReference>
<dbReference type="RefSeq" id="WP_095604870.1">
    <property type="nucleotide sequence ID" value="NZ_NSKE01000001.1"/>
</dbReference>
<sequence length="521" mass="56675">MNKKNEKPRLSFWEIWNMSFGFLGIQFGFALQNANVSRIFETLGASVDDIPILWIAAPVTGLVVQPIIGHLSDKTWNSFGRRRPYFLVGAIFASLALIIMPNSPVLWVAAGMLWIMDASINISMEPFRAFVGDMLPAEQHTKGFAMQTFFIGTGAVIASALPYIMTNWIGLSNTAAPGEIPAAVKWSFYIGGITFLGSVLWTVFKTEEYPPEELERYSENEPGEGSIIDAAKEAVDTGNAKRKLTAASILIGVGLALTYYIYGANFEQELYIFSIGVAVFGLVMGVAGFMQKVLDKDEHGLVVVVSDFLNMPKTMVQLSAVQFFSWFALFAMWIYTTAAVTSHVYGTSDTTSVLYNEGADWVGILFAIYNGFAALIAFALPYFAKLTSRKIVHAISLLIGGISLASIYLISDPMMLILPMLGIGIAWGSILAMPYAILSGAIPSKKMGVYMGLFNFFIVIPQIVAASILGTMLRNLFNGEAIFALIAGGGAMAFAALMMIFVDDKAAQEMNESSEAIEPAE</sequence>
<evidence type="ECO:0000256" key="6">
    <source>
        <dbReference type="SAM" id="Phobius"/>
    </source>
</evidence>
<evidence type="ECO:0000256" key="2">
    <source>
        <dbReference type="ARBA" id="ARBA00022448"/>
    </source>
</evidence>
<comment type="subcellular location">
    <subcellularLocation>
        <location evidence="1">Membrane</location>
        <topology evidence="1">Multi-pass membrane protein</topology>
    </subcellularLocation>
</comment>
<feature type="transmembrane region" description="Helical" evidence="6">
    <location>
        <begin position="416"/>
        <end position="437"/>
    </location>
</feature>
<protein>
    <submittedName>
        <fullName evidence="8">MFS transporter</fullName>
    </submittedName>
</protein>
<accession>A0A2A2GFI9</accession>
<evidence type="ECO:0000313" key="9">
    <source>
        <dbReference type="Proteomes" id="UP000218831"/>
    </source>
</evidence>
<evidence type="ECO:0000256" key="5">
    <source>
        <dbReference type="ARBA" id="ARBA00023136"/>
    </source>
</evidence>
<name>A0A2A2GFI9_9BACT</name>
<feature type="transmembrane region" description="Helical" evidence="6">
    <location>
        <begin position="144"/>
        <end position="166"/>
    </location>
</feature>
<feature type="transmembrane region" description="Helical" evidence="6">
    <location>
        <begin position="270"/>
        <end position="290"/>
    </location>
</feature>
<feature type="transmembrane region" description="Helical" evidence="6">
    <location>
        <begin position="391"/>
        <end position="410"/>
    </location>
</feature>
<organism evidence="8 9">
    <name type="scientific">Fodinibius salipaludis</name>
    <dbReference type="NCBI Taxonomy" id="2032627"/>
    <lineage>
        <taxon>Bacteria</taxon>
        <taxon>Pseudomonadati</taxon>
        <taxon>Balneolota</taxon>
        <taxon>Balneolia</taxon>
        <taxon>Balneolales</taxon>
        <taxon>Balneolaceae</taxon>
        <taxon>Fodinibius</taxon>
    </lineage>
</organism>
<dbReference type="OrthoDB" id="7584869at2"/>
<dbReference type="GO" id="GO:0022857">
    <property type="term" value="F:transmembrane transporter activity"/>
    <property type="evidence" value="ECO:0007669"/>
    <property type="project" value="InterPro"/>
</dbReference>
<dbReference type="InterPro" id="IPR036259">
    <property type="entry name" value="MFS_trans_sf"/>
</dbReference>
<dbReference type="SUPFAM" id="SSF103473">
    <property type="entry name" value="MFS general substrate transporter"/>
    <property type="match status" value="1"/>
</dbReference>
<feature type="transmembrane region" description="Helical" evidence="6">
    <location>
        <begin position="481"/>
        <end position="502"/>
    </location>
</feature>
<evidence type="ECO:0000259" key="7">
    <source>
        <dbReference type="PROSITE" id="PS50850"/>
    </source>
</evidence>
<dbReference type="PANTHER" id="PTHR19432">
    <property type="entry name" value="SUGAR TRANSPORTER"/>
    <property type="match status" value="1"/>
</dbReference>
<dbReference type="InterPro" id="IPR011701">
    <property type="entry name" value="MFS"/>
</dbReference>
<feature type="transmembrane region" description="Helical" evidence="6">
    <location>
        <begin position="244"/>
        <end position="264"/>
    </location>
</feature>
<dbReference type="PROSITE" id="PS50850">
    <property type="entry name" value="MFS"/>
    <property type="match status" value="1"/>
</dbReference>
<dbReference type="Pfam" id="PF07690">
    <property type="entry name" value="MFS_1"/>
    <property type="match status" value="1"/>
</dbReference>